<evidence type="ECO:0000313" key="1">
    <source>
        <dbReference type="EMBL" id="EAX93546.1"/>
    </source>
</evidence>
<gene>
    <name evidence="1" type="ORF">TVAG_203370</name>
</gene>
<evidence type="ECO:0008006" key="3">
    <source>
        <dbReference type="Google" id="ProtNLM"/>
    </source>
</evidence>
<dbReference type="SUPFAM" id="SSF109993">
    <property type="entry name" value="VPS9 domain"/>
    <property type="match status" value="1"/>
</dbReference>
<reference evidence="1" key="2">
    <citation type="journal article" date="2007" name="Science">
        <title>Draft genome sequence of the sexually transmitted pathogen Trichomonas vaginalis.</title>
        <authorList>
            <person name="Carlton J.M."/>
            <person name="Hirt R.P."/>
            <person name="Silva J.C."/>
            <person name="Delcher A.L."/>
            <person name="Schatz M."/>
            <person name="Zhao Q."/>
            <person name="Wortman J.R."/>
            <person name="Bidwell S.L."/>
            <person name="Alsmark U.C.M."/>
            <person name="Besteiro S."/>
            <person name="Sicheritz-Ponten T."/>
            <person name="Noel C.J."/>
            <person name="Dacks J.B."/>
            <person name="Foster P.G."/>
            <person name="Simillion C."/>
            <person name="Van de Peer Y."/>
            <person name="Miranda-Saavedra D."/>
            <person name="Barton G.J."/>
            <person name="Westrop G.D."/>
            <person name="Mueller S."/>
            <person name="Dessi D."/>
            <person name="Fiori P.L."/>
            <person name="Ren Q."/>
            <person name="Paulsen I."/>
            <person name="Zhang H."/>
            <person name="Bastida-Corcuera F.D."/>
            <person name="Simoes-Barbosa A."/>
            <person name="Brown M.T."/>
            <person name="Hayes R.D."/>
            <person name="Mukherjee M."/>
            <person name="Okumura C.Y."/>
            <person name="Schneider R."/>
            <person name="Smith A.J."/>
            <person name="Vanacova S."/>
            <person name="Villalvazo M."/>
            <person name="Haas B.J."/>
            <person name="Pertea M."/>
            <person name="Feldblyum T.V."/>
            <person name="Utterback T.R."/>
            <person name="Shu C.L."/>
            <person name="Osoegawa K."/>
            <person name="de Jong P.J."/>
            <person name="Hrdy I."/>
            <person name="Horvathova L."/>
            <person name="Zubacova Z."/>
            <person name="Dolezal P."/>
            <person name="Malik S.B."/>
            <person name="Logsdon J.M. Jr."/>
            <person name="Henze K."/>
            <person name="Gupta A."/>
            <person name="Wang C.C."/>
            <person name="Dunne R.L."/>
            <person name="Upcroft J.A."/>
            <person name="Upcroft P."/>
            <person name="White O."/>
            <person name="Salzberg S.L."/>
            <person name="Tang P."/>
            <person name="Chiu C.-H."/>
            <person name="Lee Y.-S."/>
            <person name="Embley T.M."/>
            <person name="Coombs G.H."/>
            <person name="Mottram J.C."/>
            <person name="Tachezy J."/>
            <person name="Fraser-Liggett C.M."/>
            <person name="Johnson P.J."/>
        </authorList>
    </citation>
    <scope>NUCLEOTIDE SEQUENCE [LARGE SCALE GENOMIC DNA]</scope>
    <source>
        <strain evidence="1">G3</strain>
    </source>
</reference>
<keyword evidence="2" id="KW-1185">Reference proteome</keyword>
<dbReference type="AlphaFoldDB" id="A2FNH2"/>
<dbReference type="VEuPathDB" id="TrichDB:TVAGG3_0619370"/>
<protein>
    <recommendedName>
        <fullName evidence="3">VPS9 domain-containing protein</fullName>
    </recommendedName>
</protein>
<name>A2FNH2_TRIV3</name>
<dbReference type="Proteomes" id="UP000001542">
    <property type="component" value="Unassembled WGS sequence"/>
</dbReference>
<dbReference type="EMBL" id="DS113906">
    <property type="protein sequence ID" value="EAX93546.1"/>
    <property type="molecule type" value="Genomic_DNA"/>
</dbReference>
<dbReference type="Gene3D" id="1.20.1050.80">
    <property type="entry name" value="VPS9 domain"/>
    <property type="match status" value="1"/>
</dbReference>
<dbReference type="OrthoDB" id="10536948at2759"/>
<dbReference type="InParanoid" id="A2FNH2"/>
<accession>A2FNH2</accession>
<dbReference type="KEGG" id="tva:4751266"/>
<dbReference type="RefSeq" id="XP_001306476.1">
    <property type="nucleotide sequence ID" value="XM_001306475.1"/>
</dbReference>
<organism evidence="1 2">
    <name type="scientific">Trichomonas vaginalis (strain ATCC PRA-98 / G3)</name>
    <dbReference type="NCBI Taxonomy" id="412133"/>
    <lineage>
        <taxon>Eukaryota</taxon>
        <taxon>Metamonada</taxon>
        <taxon>Parabasalia</taxon>
        <taxon>Trichomonadida</taxon>
        <taxon>Trichomonadidae</taxon>
        <taxon>Trichomonas</taxon>
    </lineage>
</organism>
<reference evidence="1" key="1">
    <citation type="submission" date="2006-10" db="EMBL/GenBank/DDBJ databases">
        <authorList>
            <person name="Amadeo P."/>
            <person name="Zhao Q."/>
            <person name="Wortman J."/>
            <person name="Fraser-Liggett C."/>
            <person name="Carlton J."/>
        </authorList>
    </citation>
    <scope>NUCLEOTIDE SEQUENCE</scope>
    <source>
        <strain evidence="1">G3</strain>
    </source>
</reference>
<dbReference type="InterPro" id="IPR037191">
    <property type="entry name" value="VPS9_dom_sf"/>
</dbReference>
<sequence length="432" mass="49519">MTEEKNAFDQWLSQWPRFSPYVHVNIRTDDGDRAEKREVLFQLLGNLTHFYHYILIPSHPQMPVIPSMSQQKPGITSFLARQHFYIQWKVFRLQSKHLTRSIQFLDELLTKLQDFLKETSKLDVDVENEGLYNQSLSESPKCTKLIKLDTTLVTKITHQESQINMSPNDSVVIHQIIFGMSQSFDRNAMFIKSHPLQEYFEYLIFSPKFEYAPDIINLTHPDNMTKESQFTLNVIATMHKLVRGFQITESVDTAIFSIIFFKAIFNKCVVENPSFFNKSFEPTFRNSAQLATFETIGAPQELFPQGTDIRNFITTNPILNKAGLILTSLPFFCSPLDMLGSIHEALSLVRDYASSYSGNKKDDVHSFDSIFGIFMATLVGCDLVNVEETFWFINTFSPMDGLSGQLEYAKATSAAVLMQAAHVVRAYNNEEN</sequence>
<evidence type="ECO:0000313" key="2">
    <source>
        <dbReference type="Proteomes" id="UP000001542"/>
    </source>
</evidence>
<dbReference type="VEuPathDB" id="TrichDB:TVAG_203370"/>
<proteinExistence type="predicted"/>